<feature type="transmembrane region" description="Helical" evidence="1">
    <location>
        <begin position="369"/>
        <end position="388"/>
    </location>
</feature>
<organism evidence="3 4">
    <name type="scientific">Roseivirga spongicola</name>
    <dbReference type="NCBI Taxonomy" id="333140"/>
    <lineage>
        <taxon>Bacteria</taxon>
        <taxon>Pseudomonadati</taxon>
        <taxon>Bacteroidota</taxon>
        <taxon>Cytophagia</taxon>
        <taxon>Cytophagales</taxon>
        <taxon>Roseivirgaceae</taxon>
        <taxon>Roseivirga</taxon>
    </lineage>
</organism>
<evidence type="ECO:0000259" key="2">
    <source>
        <dbReference type="PROSITE" id="PS50930"/>
    </source>
</evidence>
<dbReference type="OrthoDB" id="613787at2"/>
<dbReference type="InterPro" id="IPR011622">
    <property type="entry name" value="7TMR_DISM_rcpt_extracell_dom2"/>
</dbReference>
<feature type="transmembrane region" description="Helical" evidence="1">
    <location>
        <begin position="203"/>
        <end position="219"/>
    </location>
</feature>
<dbReference type="AlphaFoldDB" id="A0A150XA71"/>
<evidence type="ECO:0000313" key="3">
    <source>
        <dbReference type="EMBL" id="KYG75562.1"/>
    </source>
</evidence>
<feature type="transmembrane region" description="Helical" evidence="1">
    <location>
        <begin position="331"/>
        <end position="349"/>
    </location>
</feature>
<protein>
    <recommendedName>
        <fullName evidence="2">HTH LytTR-type domain-containing protein</fullName>
    </recommendedName>
</protein>
<feature type="transmembrane region" description="Helical" evidence="1">
    <location>
        <begin position="301"/>
        <end position="319"/>
    </location>
</feature>
<reference evidence="3 4" key="1">
    <citation type="submission" date="2016-01" db="EMBL/GenBank/DDBJ databases">
        <title>Genome sequencing of Roseivirga spongicola UST030701-084.</title>
        <authorList>
            <person name="Selvaratnam C."/>
            <person name="Thevarajoo S."/>
            <person name="Goh K.M."/>
            <person name="Ee R."/>
            <person name="Chan K.-G."/>
            <person name="Chong C.S."/>
        </authorList>
    </citation>
    <scope>NUCLEOTIDE SEQUENCE [LARGE SCALE GENOMIC DNA]</scope>
    <source>
        <strain evidence="3 4">UST030701-084</strain>
    </source>
</reference>
<dbReference type="SMART" id="SM00850">
    <property type="entry name" value="LytTR"/>
    <property type="match status" value="1"/>
</dbReference>
<feature type="domain" description="HTH LytTR-type" evidence="2">
    <location>
        <begin position="431"/>
        <end position="521"/>
    </location>
</feature>
<dbReference type="PROSITE" id="PS50930">
    <property type="entry name" value="HTH_LYTTR"/>
    <property type="match status" value="1"/>
</dbReference>
<evidence type="ECO:0000256" key="1">
    <source>
        <dbReference type="SAM" id="Phobius"/>
    </source>
</evidence>
<dbReference type="Gene3D" id="2.60.40.2380">
    <property type="match status" value="1"/>
</dbReference>
<keyword evidence="1" id="KW-1133">Transmembrane helix</keyword>
<dbReference type="InterPro" id="IPR011623">
    <property type="entry name" value="7TMR_DISM_rcpt_extracell_dom1"/>
</dbReference>
<dbReference type="Pfam" id="PF04397">
    <property type="entry name" value="LytTR"/>
    <property type="match status" value="1"/>
</dbReference>
<dbReference type="Gene3D" id="2.40.50.1020">
    <property type="entry name" value="LytTr DNA-binding domain"/>
    <property type="match status" value="1"/>
</dbReference>
<dbReference type="InterPro" id="IPR007492">
    <property type="entry name" value="LytTR_DNA-bd_dom"/>
</dbReference>
<gene>
    <name evidence="3" type="ORF">AWW68_06915</name>
</gene>
<keyword evidence="1" id="KW-0812">Transmembrane</keyword>
<feature type="transmembrane region" description="Helical" evidence="1">
    <location>
        <begin position="271"/>
        <end position="289"/>
    </location>
</feature>
<dbReference type="InterPro" id="IPR046947">
    <property type="entry name" value="LytR-like"/>
</dbReference>
<proteinExistence type="predicted"/>
<dbReference type="RefSeq" id="WP_068219029.1">
    <property type="nucleotide sequence ID" value="NZ_CP139724.1"/>
</dbReference>
<dbReference type="GO" id="GO:0000156">
    <property type="term" value="F:phosphorelay response regulator activity"/>
    <property type="evidence" value="ECO:0007669"/>
    <property type="project" value="InterPro"/>
</dbReference>
<feature type="transmembrane region" description="Helical" evidence="1">
    <location>
        <begin position="175"/>
        <end position="196"/>
    </location>
</feature>
<feature type="transmembrane region" description="Helical" evidence="1">
    <location>
        <begin position="239"/>
        <end position="259"/>
    </location>
</feature>
<keyword evidence="1" id="KW-0472">Membrane</keyword>
<name>A0A150XA71_9BACT</name>
<dbReference type="STRING" id="333140.AWW68_06915"/>
<dbReference type="Pfam" id="PF07696">
    <property type="entry name" value="7TMR-DISMED2"/>
    <property type="match status" value="1"/>
</dbReference>
<dbReference type="Proteomes" id="UP000075606">
    <property type="component" value="Unassembled WGS sequence"/>
</dbReference>
<comment type="caution">
    <text evidence="3">The sequence shown here is derived from an EMBL/GenBank/DDBJ whole genome shotgun (WGS) entry which is preliminary data.</text>
</comment>
<keyword evidence="4" id="KW-1185">Reference proteome</keyword>
<dbReference type="PANTHER" id="PTHR37299">
    <property type="entry name" value="TRANSCRIPTIONAL REGULATOR-RELATED"/>
    <property type="match status" value="1"/>
</dbReference>
<dbReference type="Pfam" id="PF07695">
    <property type="entry name" value="7TMR-DISM_7TM"/>
    <property type="match status" value="1"/>
</dbReference>
<accession>A0A150XA71</accession>
<dbReference type="PANTHER" id="PTHR37299:SF1">
    <property type="entry name" value="STAGE 0 SPORULATION PROTEIN A HOMOLOG"/>
    <property type="match status" value="1"/>
</dbReference>
<sequence>MSLNAFQVNEQIVQFSDMDRAYKVNDFVSVYQTPDTISAQEAWRRIQAGILEEVPYQGNPGMTNSDVAYWLVFQVYNSLTDNAQFYLELSYPQLDAVSLSEIHGESAKLLFATGDKFKFSQRSVDNRNFVFPISISSKEQKTFLLNADKRNSAVRFPLRLYSQSHFLETANREQIYLSVYYIFLAVLVISSLMVGLGLSNKVFVWYAVSVFCYGLWLFTWQGFSYQYITSNWPEFNRHFLPFCSQIAIMSLLIFVQSFFETKNTLPAFNRIMNGVLLLFVLGTVVWVIIPNTYVAFAPRLFALRYFCVGLILVFSVTAAIKYRKQGMNRSVIFAISYALFFITIVGKILDEYGLITEFNFVVDPILIGNLMQVTGLSVAMMIMLIKVLREKELLKTTNMELARSLEQTKREASEEPLVPKFEYLTLKSKAVINLADIEYISSDGGYCEFHIRNKEHPEIDRRSLTSLEADLPEYFVRIHRSTIINLNHARQVKSSAVVLTSGVKLVVSRTYKEALLEAAGKS</sequence>
<dbReference type="GO" id="GO:0003677">
    <property type="term" value="F:DNA binding"/>
    <property type="evidence" value="ECO:0007669"/>
    <property type="project" value="InterPro"/>
</dbReference>
<dbReference type="EMBL" id="LRPC01000012">
    <property type="protein sequence ID" value="KYG75562.1"/>
    <property type="molecule type" value="Genomic_DNA"/>
</dbReference>
<evidence type="ECO:0000313" key="4">
    <source>
        <dbReference type="Proteomes" id="UP000075606"/>
    </source>
</evidence>